<protein>
    <submittedName>
        <fullName evidence="1">Uncharacterized protein</fullName>
    </submittedName>
</protein>
<accession>A0A645GZD5</accession>
<dbReference type="AlphaFoldDB" id="A0A645GZD5"/>
<comment type="caution">
    <text evidence="1">The sequence shown here is derived from an EMBL/GenBank/DDBJ whole genome shotgun (WGS) entry which is preliminary data.</text>
</comment>
<gene>
    <name evidence="1" type="ORF">SDC9_178886</name>
</gene>
<sequence length="220" mass="25113">MNSMKMAWPLVPMVKYEPRLARAIGKWMLNNINASRLFFPNEIDDKHQWLPEMKDYTKSIVAYEGLRFEDCYNKPELKGVHPVALGDGPNWNPKNPKESMFSLYSTSPVGILGAMVDTTDVPMILRLNCNTTDFYSERPYPVYLYYNPYTVSKSVSYQPTGKADVFDIVSKKYLARNIDKATMIEIPANQACVLTELPAGTKIERDNNRLVANGHVITYQ</sequence>
<dbReference type="EMBL" id="VSSQ01082930">
    <property type="protein sequence ID" value="MPN31412.1"/>
    <property type="molecule type" value="Genomic_DNA"/>
</dbReference>
<proteinExistence type="predicted"/>
<evidence type="ECO:0000313" key="1">
    <source>
        <dbReference type="EMBL" id="MPN31412.1"/>
    </source>
</evidence>
<name>A0A645GZD5_9ZZZZ</name>
<reference evidence="1" key="1">
    <citation type="submission" date="2019-08" db="EMBL/GenBank/DDBJ databases">
        <authorList>
            <person name="Kucharzyk K."/>
            <person name="Murdoch R.W."/>
            <person name="Higgins S."/>
            <person name="Loffler F."/>
        </authorList>
    </citation>
    <scope>NUCLEOTIDE SEQUENCE</scope>
</reference>
<organism evidence="1">
    <name type="scientific">bioreactor metagenome</name>
    <dbReference type="NCBI Taxonomy" id="1076179"/>
    <lineage>
        <taxon>unclassified sequences</taxon>
        <taxon>metagenomes</taxon>
        <taxon>ecological metagenomes</taxon>
    </lineage>
</organism>